<dbReference type="Proteomes" id="UP000249390">
    <property type="component" value="Unassembled WGS sequence"/>
</dbReference>
<dbReference type="Pfam" id="PF12799">
    <property type="entry name" value="LRR_4"/>
    <property type="match status" value="1"/>
</dbReference>
<evidence type="ECO:0008006" key="6">
    <source>
        <dbReference type="Google" id="ProtNLM"/>
    </source>
</evidence>
<keyword evidence="5" id="KW-1185">Reference proteome</keyword>
<dbReference type="SMART" id="SM00369">
    <property type="entry name" value="LRR_TYP"/>
    <property type="match status" value="4"/>
</dbReference>
<keyword evidence="2" id="KW-0677">Repeat</keyword>
<comment type="caution">
    <text evidence="4">The sequence shown here is derived from an EMBL/GenBank/DDBJ whole genome shotgun (WGS) entry which is preliminary data.</text>
</comment>
<feature type="region of interest" description="Disordered" evidence="3">
    <location>
        <begin position="291"/>
        <end position="371"/>
    </location>
</feature>
<dbReference type="PANTHER" id="PTHR46652">
    <property type="entry name" value="LEUCINE-RICH REPEAT AND IQ DOMAIN-CONTAINING PROTEIN 1-RELATED"/>
    <property type="match status" value="1"/>
</dbReference>
<keyword evidence="1" id="KW-0433">Leucine-rich repeat</keyword>
<reference evidence="4 5" key="1">
    <citation type="submission" date="2018-06" db="EMBL/GenBank/DDBJ databases">
        <title>The Genome of Cuscuta australis (Dodder) Provides Insight into the Evolution of Plant Parasitism.</title>
        <authorList>
            <person name="Liu H."/>
        </authorList>
    </citation>
    <scope>NUCLEOTIDE SEQUENCE [LARGE SCALE GENOMIC DNA]</scope>
    <source>
        <strain evidence="5">cv. Yunnan</strain>
        <tissue evidence="4">Vines</tissue>
    </source>
</reference>
<evidence type="ECO:0000256" key="1">
    <source>
        <dbReference type="ARBA" id="ARBA00022614"/>
    </source>
</evidence>
<dbReference type="AlphaFoldDB" id="A0A328DJL9"/>
<evidence type="ECO:0000256" key="3">
    <source>
        <dbReference type="SAM" id="MobiDB-lite"/>
    </source>
</evidence>
<dbReference type="InterPro" id="IPR003591">
    <property type="entry name" value="Leu-rich_rpt_typical-subtyp"/>
</dbReference>
<dbReference type="GO" id="GO:0006952">
    <property type="term" value="P:defense response"/>
    <property type="evidence" value="ECO:0007669"/>
    <property type="project" value="UniProtKB-ARBA"/>
</dbReference>
<dbReference type="PANTHER" id="PTHR46652:SF7">
    <property type="entry name" value="LEUCINE-RICH REPEAT AND IQ DOMAIN-CONTAINING PROTEIN 1"/>
    <property type="match status" value="1"/>
</dbReference>
<evidence type="ECO:0000256" key="2">
    <source>
        <dbReference type="ARBA" id="ARBA00022737"/>
    </source>
</evidence>
<dbReference type="InterPro" id="IPR025875">
    <property type="entry name" value="Leu-rich_rpt_4"/>
</dbReference>
<feature type="compositionally biased region" description="Basic and acidic residues" evidence="3">
    <location>
        <begin position="315"/>
        <end position="339"/>
    </location>
</feature>
<gene>
    <name evidence="4" type="ORF">DM860_006139</name>
</gene>
<dbReference type="InterPro" id="IPR032675">
    <property type="entry name" value="LRR_dom_sf"/>
</dbReference>
<dbReference type="PROSITE" id="PS51450">
    <property type="entry name" value="LRR"/>
    <property type="match status" value="5"/>
</dbReference>
<accession>A0A328DJL9</accession>
<evidence type="ECO:0000313" key="4">
    <source>
        <dbReference type="EMBL" id="RAL45985.1"/>
    </source>
</evidence>
<dbReference type="InterPro" id="IPR050836">
    <property type="entry name" value="SDS22/Internalin_LRR"/>
</dbReference>
<protein>
    <recommendedName>
        <fullName evidence="6">Protein phosphatase 1 regulatory subunit 7</fullName>
    </recommendedName>
</protein>
<sequence>MVVLSSQQVVQLAKTGGDPNSVTSVAITYKALSDVSCLGEFKNIQRLDLSFNSLTSLGGLRSCVNLKWLSVANNKLPSLEGIEGLVKLTVLNAGKNKLNSMDGLHSLVSLRALILNDNEISSICKLDHMIELNTLVLSRNPIREIALSLAKRNSISKLSLSNCQLQLIGSSLKSCTELKELRLSHNQITTLPSELACNNKLQNLDLGNNVILRWSDLEVLSSLLSLKNLNLCGNPIAEKEGLAKKIQKLLPNVSIFNAKPINKVLKGELGRPDTSHDVGIVQNVVPVDIPRKKSRKHNLPSENEGFLPENVGNCEAKELKPKKQKRSEMREEASDAIKESKKKNKKRKENTEKTSDHVMHQLENRKNANNDTKAAFGIRETSEHKEPAFDDGETPFVNLLIDDTSGNSLNNGNPIAAKSVNVSAEIVTITKEKKKNKKHTVGPTSLQLLLAGVDEVGLGGPSMWDE</sequence>
<dbReference type="Gene3D" id="3.80.10.10">
    <property type="entry name" value="Ribonuclease Inhibitor"/>
    <property type="match status" value="2"/>
</dbReference>
<dbReference type="InterPro" id="IPR001611">
    <property type="entry name" value="Leu-rich_rpt"/>
</dbReference>
<organism evidence="4 5">
    <name type="scientific">Cuscuta australis</name>
    <dbReference type="NCBI Taxonomy" id="267555"/>
    <lineage>
        <taxon>Eukaryota</taxon>
        <taxon>Viridiplantae</taxon>
        <taxon>Streptophyta</taxon>
        <taxon>Embryophyta</taxon>
        <taxon>Tracheophyta</taxon>
        <taxon>Spermatophyta</taxon>
        <taxon>Magnoliopsida</taxon>
        <taxon>eudicotyledons</taxon>
        <taxon>Gunneridae</taxon>
        <taxon>Pentapetalae</taxon>
        <taxon>asterids</taxon>
        <taxon>lamiids</taxon>
        <taxon>Solanales</taxon>
        <taxon>Convolvulaceae</taxon>
        <taxon>Cuscuteae</taxon>
        <taxon>Cuscuta</taxon>
        <taxon>Cuscuta subgen. Grammica</taxon>
        <taxon>Cuscuta sect. Cleistogrammica</taxon>
    </lineage>
</organism>
<dbReference type="EMBL" id="NQVE01000125">
    <property type="protein sequence ID" value="RAL45985.1"/>
    <property type="molecule type" value="Genomic_DNA"/>
</dbReference>
<dbReference type="SMART" id="SM00365">
    <property type="entry name" value="LRR_SD22"/>
    <property type="match status" value="7"/>
</dbReference>
<dbReference type="SUPFAM" id="SSF52058">
    <property type="entry name" value="L domain-like"/>
    <property type="match status" value="1"/>
</dbReference>
<proteinExistence type="predicted"/>
<dbReference type="GO" id="GO:0051707">
    <property type="term" value="P:response to other organism"/>
    <property type="evidence" value="ECO:0007669"/>
    <property type="project" value="UniProtKB-ARBA"/>
</dbReference>
<evidence type="ECO:0000313" key="5">
    <source>
        <dbReference type="Proteomes" id="UP000249390"/>
    </source>
</evidence>
<feature type="compositionally biased region" description="Basic and acidic residues" evidence="3">
    <location>
        <begin position="349"/>
        <end position="368"/>
    </location>
</feature>
<name>A0A328DJL9_9ASTE</name>